<comment type="caution">
    <text evidence="6">The sequence shown here is derived from an EMBL/GenBank/DDBJ whole genome shotgun (WGS) entry which is preliminary data.</text>
</comment>
<keyword evidence="4 5" id="KW-0472">Membrane</keyword>
<evidence type="ECO:0000313" key="6">
    <source>
        <dbReference type="EMBL" id="MCD1117055.1"/>
    </source>
</evidence>
<comment type="subcellular location">
    <subcellularLocation>
        <location evidence="1">Membrane</location>
        <topology evidence="1">Multi-pass membrane protein</topology>
    </subcellularLocation>
</comment>
<evidence type="ECO:0000313" key="7">
    <source>
        <dbReference type="Proteomes" id="UP001108025"/>
    </source>
</evidence>
<evidence type="ECO:0000256" key="1">
    <source>
        <dbReference type="ARBA" id="ARBA00004141"/>
    </source>
</evidence>
<dbReference type="InterPro" id="IPR002293">
    <property type="entry name" value="AA/rel_permease1"/>
</dbReference>
<accession>A0A9Q3V5F3</accession>
<proteinExistence type="predicted"/>
<gene>
    <name evidence="6" type="ORF">LO744_09315</name>
</gene>
<feature type="transmembrane region" description="Helical" evidence="5">
    <location>
        <begin position="7"/>
        <end position="26"/>
    </location>
</feature>
<feature type="transmembrane region" description="Helical" evidence="5">
    <location>
        <begin position="169"/>
        <end position="189"/>
    </location>
</feature>
<feature type="transmembrane region" description="Helical" evidence="5">
    <location>
        <begin position="358"/>
        <end position="379"/>
    </location>
</feature>
<dbReference type="Proteomes" id="UP001108025">
    <property type="component" value="Unassembled WGS sequence"/>
</dbReference>
<name>A0A9Q3V5F3_9FLAO</name>
<evidence type="ECO:0000256" key="2">
    <source>
        <dbReference type="ARBA" id="ARBA00022692"/>
    </source>
</evidence>
<sequence length="470" mass="51299">MQKKLKLWDAIMLVMGSMIGSGIFIVSADMMRNLGSGYWMILVWVITGIMTVAAAISYGELSALFPKAGGQYTYLTEIFGKKMGFLYGWGLFTVIQTGTIAAVAMAFGKFTAYLVPELNNAAPIFQSGTFQITWIQILAIAVIILLTYINTRGVESGKMLQNVFTGSKILALLGLIALGFILVDVSHLAENFSLGTDAFNNLKQDAKGVFLQSGWEPISGMTLMGGIAAAMVGSVFSSVAWESVTFVSGEIENPKKNVVKAMILGTSAVMLLYIAVNFVYINALDRDSIAFATNDRVAVAASQNIFGSAGTVIIAVLVMVSTFGCNNGLILAGSRVFQTMAKDGLFFKSAVDNNKNQVPGNALWMQGIWASLLCLSGQYGNLLDMISFVIVLFYMITVFGVIYLRIKQPNLERPYKAWLYPVTPIIYLLIGTAFCVLLLIYKQQYTWPGFLIVLLGLPVYYLINKNKKTD</sequence>
<keyword evidence="2 5" id="KW-0812">Transmembrane</keyword>
<feature type="transmembrane region" description="Helical" evidence="5">
    <location>
        <begin position="418"/>
        <end position="441"/>
    </location>
</feature>
<feature type="transmembrane region" description="Helical" evidence="5">
    <location>
        <begin position="385"/>
        <end position="406"/>
    </location>
</feature>
<protein>
    <submittedName>
        <fullName evidence="6">Amino acid permease</fullName>
    </submittedName>
</protein>
<feature type="transmembrane region" description="Helical" evidence="5">
    <location>
        <begin position="218"/>
        <end position="241"/>
    </location>
</feature>
<dbReference type="PIRSF" id="PIRSF006060">
    <property type="entry name" value="AA_transporter"/>
    <property type="match status" value="1"/>
</dbReference>
<keyword evidence="3 5" id="KW-1133">Transmembrane helix</keyword>
<dbReference type="AlphaFoldDB" id="A0A9Q3V5F3"/>
<feature type="transmembrane region" description="Helical" evidence="5">
    <location>
        <begin position="447"/>
        <end position="463"/>
    </location>
</feature>
<dbReference type="Pfam" id="PF13520">
    <property type="entry name" value="AA_permease_2"/>
    <property type="match status" value="1"/>
</dbReference>
<dbReference type="EMBL" id="JAJNAY010000001">
    <property type="protein sequence ID" value="MCD1117055.1"/>
    <property type="molecule type" value="Genomic_DNA"/>
</dbReference>
<feature type="transmembrane region" description="Helical" evidence="5">
    <location>
        <begin position="261"/>
        <end position="281"/>
    </location>
</feature>
<evidence type="ECO:0000256" key="5">
    <source>
        <dbReference type="SAM" id="Phobius"/>
    </source>
</evidence>
<dbReference type="PANTHER" id="PTHR11785">
    <property type="entry name" value="AMINO ACID TRANSPORTER"/>
    <property type="match status" value="1"/>
</dbReference>
<feature type="transmembrane region" description="Helical" evidence="5">
    <location>
        <begin position="38"/>
        <end position="65"/>
    </location>
</feature>
<dbReference type="Gene3D" id="1.20.1740.10">
    <property type="entry name" value="Amino acid/polyamine transporter I"/>
    <property type="match status" value="1"/>
</dbReference>
<dbReference type="GO" id="GO:0015179">
    <property type="term" value="F:L-amino acid transmembrane transporter activity"/>
    <property type="evidence" value="ECO:0007669"/>
    <property type="project" value="TreeGrafter"/>
</dbReference>
<evidence type="ECO:0000256" key="3">
    <source>
        <dbReference type="ARBA" id="ARBA00022989"/>
    </source>
</evidence>
<feature type="transmembrane region" description="Helical" evidence="5">
    <location>
        <begin position="128"/>
        <end position="149"/>
    </location>
</feature>
<evidence type="ECO:0000256" key="4">
    <source>
        <dbReference type="ARBA" id="ARBA00023136"/>
    </source>
</evidence>
<dbReference type="GO" id="GO:0016020">
    <property type="term" value="C:membrane"/>
    <property type="evidence" value="ECO:0007669"/>
    <property type="project" value="UniProtKB-SubCell"/>
</dbReference>
<dbReference type="PANTHER" id="PTHR11785:SF512">
    <property type="entry name" value="SOBREMESA, ISOFORM B"/>
    <property type="match status" value="1"/>
</dbReference>
<feature type="transmembrane region" description="Helical" evidence="5">
    <location>
        <begin position="86"/>
        <end position="108"/>
    </location>
</feature>
<dbReference type="InterPro" id="IPR050598">
    <property type="entry name" value="AminoAcid_Transporter"/>
</dbReference>
<feature type="transmembrane region" description="Helical" evidence="5">
    <location>
        <begin position="312"/>
        <end position="337"/>
    </location>
</feature>
<organism evidence="6 7">
    <name type="scientific">Chryseobacterium turcicum</name>
    <dbReference type="NCBI Taxonomy" id="2898076"/>
    <lineage>
        <taxon>Bacteria</taxon>
        <taxon>Pseudomonadati</taxon>
        <taxon>Bacteroidota</taxon>
        <taxon>Flavobacteriia</taxon>
        <taxon>Flavobacteriales</taxon>
        <taxon>Weeksellaceae</taxon>
        <taxon>Chryseobacterium group</taxon>
        <taxon>Chryseobacterium</taxon>
    </lineage>
</organism>
<reference evidence="6" key="1">
    <citation type="submission" date="2021-11" db="EMBL/GenBank/DDBJ databases">
        <title>Description of novel Chryseobacterium species.</title>
        <authorList>
            <person name="Saticioglu I.B."/>
            <person name="Ay H."/>
            <person name="Altun S."/>
            <person name="Duman M."/>
        </authorList>
    </citation>
    <scope>NUCLEOTIDE SEQUENCE</scope>
    <source>
        <strain evidence="6">C-17</strain>
    </source>
</reference>
<dbReference type="RefSeq" id="WP_230668810.1">
    <property type="nucleotide sequence ID" value="NZ_JAJNAY010000001.1"/>
</dbReference>
<keyword evidence="7" id="KW-1185">Reference proteome</keyword>